<keyword evidence="1" id="KW-0472">Membrane</keyword>
<accession>A0A3D8YFT3</accession>
<feature type="transmembrane region" description="Helical" evidence="1">
    <location>
        <begin position="6"/>
        <end position="25"/>
    </location>
</feature>
<evidence type="ECO:0008006" key="4">
    <source>
        <dbReference type="Google" id="ProtNLM"/>
    </source>
</evidence>
<dbReference type="Proteomes" id="UP000256373">
    <property type="component" value="Unassembled WGS sequence"/>
</dbReference>
<keyword evidence="1" id="KW-0812">Transmembrane</keyword>
<evidence type="ECO:0000313" key="2">
    <source>
        <dbReference type="EMBL" id="REA63424.1"/>
    </source>
</evidence>
<reference evidence="2 3" key="1">
    <citation type="submission" date="2018-07" db="EMBL/GenBank/DDBJ databases">
        <title>Dyadobacter roseus sp. nov., isolated from rose rhizosphere soil.</title>
        <authorList>
            <person name="Chen L."/>
        </authorList>
    </citation>
    <scope>NUCLEOTIDE SEQUENCE [LARGE SCALE GENOMIC DNA]</scope>
    <source>
        <strain evidence="2 3">RS19</strain>
    </source>
</reference>
<gene>
    <name evidence="2" type="ORF">DSL64_02965</name>
</gene>
<organism evidence="2 3">
    <name type="scientific">Dyadobacter luteus</name>
    <dbReference type="NCBI Taxonomy" id="2259619"/>
    <lineage>
        <taxon>Bacteria</taxon>
        <taxon>Pseudomonadati</taxon>
        <taxon>Bacteroidota</taxon>
        <taxon>Cytophagia</taxon>
        <taxon>Cytophagales</taxon>
        <taxon>Spirosomataceae</taxon>
        <taxon>Dyadobacter</taxon>
    </lineage>
</organism>
<keyword evidence="3" id="KW-1185">Reference proteome</keyword>
<name>A0A3D8YFT3_9BACT</name>
<dbReference type="OrthoDB" id="1376305at2"/>
<sequence>MANPFNTLTLLGTLSVLAGLLLRLLIGKRKFERRGAAGLQRFDSFWSFLIIIFLESVGAAVSLLLTLIGILLLIAGYFI</sequence>
<dbReference type="EMBL" id="QNUL01000002">
    <property type="protein sequence ID" value="REA63424.1"/>
    <property type="molecule type" value="Genomic_DNA"/>
</dbReference>
<protein>
    <recommendedName>
        <fullName evidence="4">Molybdenum ABC transporter permease</fullName>
    </recommendedName>
</protein>
<dbReference type="RefSeq" id="WP_115829171.1">
    <property type="nucleotide sequence ID" value="NZ_QNUL01000002.1"/>
</dbReference>
<feature type="transmembrane region" description="Helical" evidence="1">
    <location>
        <begin position="45"/>
        <end position="78"/>
    </location>
</feature>
<comment type="caution">
    <text evidence="2">The sequence shown here is derived from an EMBL/GenBank/DDBJ whole genome shotgun (WGS) entry which is preliminary data.</text>
</comment>
<dbReference type="AlphaFoldDB" id="A0A3D8YFT3"/>
<evidence type="ECO:0000256" key="1">
    <source>
        <dbReference type="SAM" id="Phobius"/>
    </source>
</evidence>
<evidence type="ECO:0000313" key="3">
    <source>
        <dbReference type="Proteomes" id="UP000256373"/>
    </source>
</evidence>
<keyword evidence="1" id="KW-1133">Transmembrane helix</keyword>
<proteinExistence type="predicted"/>